<comment type="similarity">
    <text evidence="1 3">Belongs to the diaminopimelate epimerase family.</text>
</comment>
<comment type="catalytic activity">
    <reaction evidence="3">
        <text>(2S,6S)-2,6-diaminopimelate = meso-2,6-diaminopimelate</text>
        <dbReference type="Rhea" id="RHEA:15393"/>
        <dbReference type="ChEBI" id="CHEBI:57609"/>
        <dbReference type="ChEBI" id="CHEBI:57791"/>
        <dbReference type="EC" id="5.1.1.7"/>
    </reaction>
</comment>
<protein>
    <recommendedName>
        <fullName evidence="3 4">Diaminopimelate epimerase</fullName>
        <shortName evidence="3">DAP epimerase</shortName>
        <ecNumber evidence="3 4">5.1.1.7</ecNumber>
    </recommendedName>
    <alternativeName>
        <fullName evidence="3">PLP-independent amino acid racemase</fullName>
    </alternativeName>
</protein>
<keyword evidence="3" id="KW-0963">Cytoplasm</keyword>
<evidence type="ECO:0000313" key="6">
    <source>
        <dbReference type="Proteomes" id="UP000186268"/>
    </source>
</evidence>
<accession>A0A1Q5TFS9</accession>
<sequence length="292" mass="31685">MDMIIPSRFNISKPRLKFSKMHGAGNDFVILDLRGTHYPDIGLCRFLTDRHKGVGCDLILGVDIPKNKESIASYHIWSSDGSKSRQCGNGARCVAAWLIREGLACDASFSLDSPSGLLSVEITQDGEFCIGMGIPNFLPSDIPLFNFAQQQLEYTVRITENDVTFSALSMGNPHAVIEVDDIETAAVQSTGPAIQQSLFFEPTVNVGFVQITSRKEILLRVFEFGAGETLACGSGACAAVAALIRKGKLDNSVTVILLGGKLKIEWKDETSPIFMTGPVDFTYEGEIVNGNL</sequence>
<dbReference type="Proteomes" id="UP000186268">
    <property type="component" value="Unassembled WGS sequence"/>
</dbReference>
<feature type="site" description="Could be important to modulate the pK values of the two catalytic cysteine residues" evidence="3">
    <location>
        <position position="223"/>
    </location>
</feature>
<dbReference type="GO" id="GO:0005829">
    <property type="term" value="C:cytosol"/>
    <property type="evidence" value="ECO:0007669"/>
    <property type="project" value="TreeGrafter"/>
</dbReference>
<dbReference type="GO" id="GO:0009089">
    <property type="term" value="P:lysine biosynthetic process via diaminopimelate"/>
    <property type="evidence" value="ECO:0007669"/>
    <property type="project" value="UniProtKB-UniRule"/>
</dbReference>
<dbReference type="Gene3D" id="3.10.310.10">
    <property type="entry name" value="Diaminopimelate Epimerase, Chain A, domain 1"/>
    <property type="match status" value="2"/>
</dbReference>
<feature type="binding site" evidence="3">
    <location>
        <begin position="88"/>
        <end position="89"/>
    </location>
    <ligand>
        <name>substrate</name>
    </ligand>
</feature>
<dbReference type="NCBIfam" id="TIGR00652">
    <property type="entry name" value="DapF"/>
    <property type="match status" value="1"/>
</dbReference>
<keyword evidence="3" id="KW-0457">Lysine biosynthesis</keyword>
<comment type="subunit">
    <text evidence="3">Homodimer.</text>
</comment>
<keyword evidence="6" id="KW-1185">Reference proteome</keyword>
<evidence type="ECO:0000256" key="2">
    <source>
        <dbReference type="ARBA" id="ARBA00023235"/>
    </source>
</evidence>
<feature type="site" description="Could be important to modulate the pK values of the two catalytic cysteine residues" evidence="3">
    <location>
        <position position="174"/>
    </location>
</feature>
<name>A0A1Q5TFS9_9GAMM</name>
<dbReference type="UniPathway" id="UPA00034">
    <property type="reaction ID" value="UER00025"/>
</dbReference>
<dbReference type="AlphaFoldDB" id="A0A1Q5TFS9"/>
<comment type="caution">
    <text evidence="5">The sequence shown here is derived from an EMBL/GenBank/DDBJ whole genome shotgun (WGS) entry which is preliminary data.</text>
</comment>
<organism evidence="5 6">
    <name type="scientific">Xenorhabdus eapokensis</name>
    <dbReference type="NCBI Taxonomy" id="1873482"/>
    <lineage>
        <taxon>Bacteria</taxon>
        <taxon>Pseudomonadati</taxon>
        <taxon>Pseudomonadota</taxon>
        <taxon>Gammaproteobacteria</taxon>
        <taxon>Enterobacterales</taxon>
        <taxon>Morganellaceae</taxon>
        <taxon>Xenorhabdus</taxon>
    </lineage>
</organism>
<dbReference type="InterPro" id="IPR001653">
    <property type="entry name" value="DAP_epimerase_DapF"/>
</dbReference>
<dbReference type="GO" id="GO:0008837">
    <property type="term" value="F:diaminopimelate epimerase activity"/>
    <property type="evidence" value="ECO:0007669"/>
    <property type="project" value="UniProtKB-UniRule"/>
</dbReference>
<feature type="binding site" evidence="3">
    <location>
        <position position="205"/>
    </location>
    <ligand>
        <name>substrate</name>
    </ligand>
</feature>
<keyword evidence="2 3" id="KW-0413">Isomerase</keyword>
<dbReference type="EMBL" id="MKGQ01000061">
    <property type="protein sequence ID" value="OKO99072.1"/>
    <property type="molecule type" value="Genomic_DNA"/>
</dbReference>
<evidence type="ECO:0000313" key="5">
    <source>
        <dbReference type="EMBL" id="OKO99072.1"/>
    </source>
</evidence>
<comment type="caution">
    <text evidence="3">Lacks conserved residue(s) required for the propagation of feature annotation.</text>
</comment>
<proteinExistence type="inferred from homology"/>
<reference evidence="5 6" key="1">
    <citation type="submission" date="2016-09" db="EMBL/GenBank/DDBJ databases">
        <title>Xenorhabdus thuongxuanensis sp. nov. and Xenorhabdus eapokensis sp. nov., isolated from Steinernema species.</title>
        <authorList>
            <person name="Kaempfer P."/>
            <person name="Tobias N.J."/>
            <person name="Phan Ke L."/>
            <person name="Bode H.B."/>
            <person name="Glaeser S.P."/>
        </authorList>
    </citation>
    <scope>NUCLEOTIDE SEQUENCE [LARGE SCALE GENOMIC DNA]</scope>
    <source>
        <strain evidence="5 6">DL20</strain>
    </source>
</reference>
<comment type="function">
    <text evidence="3">Catalyzes the stereoinversion of LL-2,6-diaminopimelate (L,L-DAP) to meso-diaminopimelate (meso-DAP), a precursor of L-lysine and an essential component of the bacterial peptidoglycan.</text>
</comment>
<feature type="active site" description="Proton donor" evidence="3">
    <location>
        <position position="87"/>
    </location>
</feature>
<evidence type="ECO:0000256" key="4">
    <source>
        <dbReference type="NCBIfam" id="TIGR00652"/>
    </source>
</evidence>
<comment type="subcellular location">
    <subcellularLocation>
        <location evidence="3">Cytoplasm</location>
    </subcellularLocation>
</comment>
<evidence type="ECO:0000256" key="3">
    <source>
        <dbReference type="HAMAP-Rule" id="MF_00197"/>
    </source>
</evidence>
<feature type="active site" description="Proton acceptor" evidence="3">
    <location>
        <position position="232"/>
    </location>
</feature>
<feature type="binding site" evidence="3">
    <location>
        <position position="172"/>
    </location>
    <ligand>
        <name>substrate</name>
    </ligand>
</feature>
<evidence type="ECO:0000256" key="1">
    <source>
        <dbReference type="ARBA" id="ARBA00010219"/>
    </source>
</evidence>
<dbReference type="SUPFAM" id="SSF54506">
    <property type="entry name" value="Diaminopimelate epimerase-like"/>
    <property type="match status" value="2"/>
</dbReference>
<keyword evidence="3" id="KW-0028">Amino-acid biosynthesis</keyword>
<dbReference type="STRING" id="1873482.Xedl_03734"/>
<comment type="pathway">
    <text evidence="3">Amino-acid biosynthesis; L-lysine biosynthesis via DAP pathway; DL-2,6-diaminopimelate from LL-2,6-diaminopimelate: step 1/1.</text>
</comment>
<feature type="binding site" evidence="3">
    <location>
        <begin position="233"/>
        <end position="234"/>
    </location>
    <ligand>
        <name>substrate</name>
    </ligand>
</feature>
<feature type="binding site" evidence="3">
    <location>
        <position position="26"/>
    </location>
    <ligand>
        <name>substrate</name>
    </ligand>
</feature>
<dbReference type="HAMAP" id="MF_00197">
    <property type="entry name" value="DAP_epimerase"/>
    <property type="match status" value="1"/>
</dbReference>
<dbReference type="PANTHER" id="PTHR31689">
    <property type="entry name" value="DIAMINOPIMELATE EPIMERASE, CHLOROPLASTIC"/>
    <property type="match status" value="1"/>
</dbReference>
<dbReference type="PANTHER" id="PTHR31689:SF0">
    <property type="entry name" value="DIAMINOPIMELATE EPIMERASE"/>
    <property type="match status" value="1"/>
</dbReference>
<dbReference type="EC" id="5.1.1.7" evidence="3 4"/>
<dbReference type="Pfam" id="PF01678">
    <property type="entry name" value="DAP_epimerase"/>
    <property type="match status" value="2"/>
</dbReference>
<feature type="site" description="Important for dimerization" evidence="3">
    <location>
        <position position="283"/>
    </location>
</feature>
<gene>
    <name evidence="5" type="primary">dapF_2</name>
    <name evidence="3" type="synonym">dapF</name>
    <name evidence="5" type="ORF">Xedl_03734</name>
</gene>